<proteinExistence type="predicted"/>
<dbReference type="Gene3D" id="3.40.50.620">
    <property type="entry name" value="HUPs"/>
    <property type="match status" value="1"/>
</dbReference>
<feature type="domain" description="UspA" evidence="1">
    <location>
        <begin position="8"/>
        <end position="140"/>
    </location>
</feature>
<dbReference type="InterPro" id="IPR006016">
    <property type="entry name" value="UspA"/>
</dbReference>
<evidence type="ECO:0000313" key="2">
    <source>
        <dbReference type="EMBL" id="QSW84225.1"/>
    </source>
</evidence>
<name>A0A8A2U7K1_9EURY</name>
<accession>A0A8A2U7K1</accession>
<dbReference type="EMBL" id="CP071463">
    <property type="protein sequence ID" value="QSW84225.1"/>
    <property type="molecule type" value="Genomic_DNA"/>
</dbReference>
<dbReference type="KEGG" id="hlo:J0X27_12290"/>
<keyword evidence="3" id="KW-1185">Reference proteome</keyword>
<evidence type="ECO:0000259" key="1">
    <source>
        <dbReference type="Pfam" id="PF00582"/>
    </source>
</evidence>
<dbReference type="OrthoDB" id="202478at2157"/>
<dbReference type="GeneID" id="63184536"/>
<dbReference type="Pfam" id="PF00582">
    <property type="entry name" value="Usp"/>
    <property type="match status" value="1"/>
</dbReference>
<reference evidence="2 3" key="1">
    <citation type="journal article" date="2006" name="Int. J. Syst. Evol. Microbiol.">
        <title>Haloterrigena longa sp. nov. and Haloterrigena limicola sp. nov., extremely halophilic archaea isolated from a salt lake.</title>
        <authorList>
            <person name="Cui H.L."/>
            <person name="Tohty D."/>
            <person name="Zhou P.J."/>
            <person name="Liu S.J."/>
        </authorList>
    </citation>
    <scope>NUCLEOTIDE SEQUENCE [LARGE SCALE GENOMIC DNA]</scope>
    <source>
        <strain evidence="2 3">ABH32</strain>
    </source>
</reference>
<dbReference type="RefSeq" id="WP_207269471.1">
    <property type="nucleotide sequence ID" value="NZ_CP071463.1"/>
</dbReference>
<sequence length="146" mass="16143">MARSLFGTALVPIANEQDADETCRAILREIHDDRPTVHVVHVIEKAGGAPDKAGVEQRRERAARIFERVETQLADEAVSLETEILYGTDVAAAILEHGRRLDATSIVFTPRGANRWMKLLSGDVAQKLLSNTDRPLIVLPRAESHE</sequence>
<organism evidence="2 3">
    <name type="scientific">Natrinema longum</name>
    <dbReference type="NCBI Taxonomy" id="370324"/>
    <lineage>
        <taxon>Archaea</taxon>
        <taxon>Methanobacteriati</taxon>
        <taxon>Methanobacteriota</taxon>
        <taxon>Stenosarchaea group</taxon>
        <taxon>Halobacteria</taxon>
        <taxon>Halobacteriales</taxon>
        <taxon>Natrialbaceae</taxon>
        <taxon>Natrinema</taxon>
    </lineage>
</organism>
<dbReference type="CDD" id="cd00293">
    <property type="entry name" value="USP-like"/>
    <property type="match status" value="1"/>
</dbReference>
<evidence type="ECO:0000313" key="3">
    <source>
        <dbReference type="Proteomes" id="UP000663191"/>
    </source>
</evidence>
<dbReference type="AlphaFoldDB" id="A0A8A2U7K1"/>
<gene>
    <name evidence="2" type="ORF">J0X27_12290</name>
</gene>
<dbReference type="InterPro" id="IPR014729">
    <property type="entry name" value="Rossmann-like_a/b/a_fold"/>
</dbReference>
<dbReference type="SUPFAM" id="SSF52402">
    <property type="entry name" value="Adenine nucleotide alpha hydrolases-like"/>
    <property type="match status" value="1"/>
</dbReference>
<dbReference type="Proteomes" id="UP000663191">
    <property type="component" value="Chromosome"/>
</dbReference>
<protein>
    <submittedName>
        <fullName evidence="2">Universal stress protein</fullName>
    </submittedName>
</protein>